<dbReference type="InterPro" id="IPR015946">
    <property type="entry name" value="KH_dom-like_a/b"/>
</dbReference>
<evidence type="ECO:0000313" key="2">
    <source>
        <dbReference type="EMBL" id="MDO3397035.1"/>
    </source>
</evidence>
<dbReference type="InterPro" id="IPR036102">
    <property type="entry name" value="OsmC/Ohrsf"/>
</dbReference>
<evidence type="ECO:0000259" key="1">
    <source>
        <dbReference type="Pfam" id="PF12146"/>
    </source>
</evidence>
<dbReference type="Proteomes" id="UP001168363">
    <property type="component" value="Unassembled WGS sequence"/>
</dbReference>
<dbReference type="Gene3D" id="3.30.300.20">
    <property type="match status" value="1"/>
</dbReference>
<dbReference type="InterPro" id="IPR029058">
    <property type="entry name" value="AB_hydrolase_fold"/>
</dbReference>
<accession>A0ABT8TUC0</accession>
<evidence type="ECO:0000313" key="3">
    <source>
        <dbReference type="Proteomes" id="UP001168363"/>
    </source>
</evidence>
<dbReference type="InterPro" id="IPR022742">
    <property type="entry name" value="Hydrolase_4"/>
</dbReference>
<dbReference type="RefSeq" id="WP_302709215.1">
    <property type="nucleotide sequence ID" value="NZ_JAULSC010000016.1"/>
</dbReference>
<dbReference type="InterPro" id="IPR003718">
    <property type="entry name" value="OsmC/Ohr_fam"/>
</dbReference>
<dbReference type="GO" id="GO:0016787">
    <property type="term" value="F:hydrolase activity"/>
    <property type="evidence" value="ECO:0007669"/>
    <property type="project" value="UniProtKB-KW"/>
</dbReference>
<gene>
    <name evidence="2" type="ORF">QWJ41_15010</name>
</gene>
<proteinExistence type="predicted"/>
<keyword evidence="3" id="KW-1185">Reference proteome</keyword>
<organism evidence="2 3">
    <name type="scientific">Nocardioides cremeus</name>
    <dbReference type="NCBI Taxonomy" id="3058044"/>
    <lineage>
        <taxon>Bacteria</taxon>
        <taxon>Bacillati</taxon>
        <taxon>Actinomycetota</taxon>
        <taxon>Actinomycetes</taxon>
        <taxon>Propionibacteriales</taxon>
        <taxon>Nocardioidaceae</taxon>
        <taxon>Nocardioides</taxon>
    </lineage>
</organism>
<dbReference type="EMBL" id="JAULSC010000016">
    <property type="protein sequence ID" value="MDO3397035.1"/>
    <property type="molecule type" value="Genomic_DNA"/>
</dbReference>
<keyword evidence="2" id="KW-0378">Hydrolase</keyword>
<dbReference type="PANTHER" id="PTHR39624:SF2">
    <property type="entry name" value="OSMC-LIKE PROTEIN"/>
    <property type="match status" value="1"/>
</dbReference>
<dbReference type="SUPFAM" id="SSF82784">
    <property type="entry name" value="OsmC-like"/>
    <property type="match status" value="1"/>
</dbReference>
<dbReference type="Gene3D" id="3.40.50.1820">
    <property type="entry name" value="alpha/beta hydrolase"/>
    <property type="match status" value="1"/>
</dbReference>
<dbReference type="Pfam" id="PF12146">
    <property type="entry name" value="Hydrolase_4"/>
    <property type="match status" value="1"/>
</dbReference>
<protein>
    <submittedName>
        <fullName evidence="2">Bifunctional alpha/beta hydrolase/OsmC family protein</fullName>
    </submittedName>
</protein>
<feature type="domain" description="Serine aminopeptidase S33" evidence="1">
    <location>
        <begin position="27"/>
        <end position="132"/>
    </location>
</feature>
<sequence length="422" mass="45190">MTRSEKFTFPGSSGHDLAGRLDLPEQEPRALALFAHCFTCGKDVVAASRISRRLVERGFGVLRFDFTGLGGSDGEFANTDFTSNVEDLVAAAAALEEHHAAPALLIGHSLGGAAVVAAAARIESVTAVATIGAPADPGHVAGVFDDDDRARIRREGRAEVVLAGRRFTIGAGLLEDVATQRLEAALGGLERALLVLHAPGDQQVGIENARQLYEWARHPKSFVTLDGADHLLTAPRDAEYVADVLSVWASRYLPERAPATAQDPEHPEVPDESAGSVLVEETHEGSLVQSVQAGRHTWRADEPLGVGDDTGPTPYDLLLSALGTCTSMTLRMYADRKQLALEHVAVRLSHRRNHPDDCAAVEVGDDGAGGHCRVEAIHREITLVGDLDDAERERLLQIADRCPVHRTLTADVRIVSALAPRS</sequence>
<dbReference type="SUPFAM" id="SSF53474">
    <property type="entry name" value="alpha/beta-Hydrolases"/>
    <property type="match status" value="1"/>
</dbReference>
<dbReference type="Pfam" id="PF02566">
    <property type="entry name" value="OsmC"/>
    <property type="match status" value="1"/>
</dbReference>
<name>A0ABT8TUC0_9ACTN</name>
<comment type="caution">
    <text evidence="2">The sequence shown here is derived from an EMBL/GenBank/DDBJ whole genome shotgun (WGS) entry which is preliminary data.</text>
</comment>
<dbReference type="PANTHER" id="PTHR39624">
    <property type="entry name" value="PROTEIN INVOLVED IN RIMO-MEDIATED BETA-METHYLTHIOLATION OF RIBOSOMAL PROTEIN S12 YCAO"/>
    <property type="match status" value="1"/>
</dbReference>
<reference evidence="2" key="1">
    <citation type="submission" date="2023-06" db="EMBL/GenBank/DDBJ databases">
        <title>Genome sequence of Nocardioides sp. SOB44.</title>
        <authorList>
            <person name="Zhang G."/>
        </authorList>
    </citation>
    <scope>NUCLEOTIDE SEQUENCE</scope>
    <source>
        <strain evidence="2">SOB44</strain>
    </source>
</reference>